<dbReference type="AlphaFoldDB" id="A0A5B0LL64"/>
<dbReference type="Proteomes" id="UP000324748">
    <property type="component" value="Unassembled WGS sequence"/>
</dbReference>
<protein>
    <submittedName>
        <fullName evidence="1">Uncharacterized protein</fullName>
    </submittedName>
</protein>
<evidence type="ECO:0000313" key="1">
    <source>
        <dbReference type="EMBL" id="KAA1065627.1"/>
    </source>
</evidence>
<dbReference type="EMBL" id="VSWC01000196">
    <property type="protein sequence ID" value="KAA1065627.1"/>
    <property type="molecule type" value="Genomic_DNA"/>
</dbReference>
<dbReference type="OrthoDB" id="107110at2759"/>
<sequence length="393" mass="44053">MRSSCSGGVSSNRLLSYGTPFYGLYYQKAETELSPVTAISQIMMIARAKLLYHDPSSGLSQSQIFALLGSTIQPQMYTAWEINTETLSSHAAHCMYISPSQDKIVCDYPSHLLYSSAAHQFLASDDSHWVTCIDALTLAVQQGLITIGDAREMAAKIILVRAIHQTMKKLLEGEDEIVSQEAECDQEDSISPRTIDQIHFGPTADEAKQKLVDQGMIFFNHFILIRYTPNAKHFMEYLYQGLAVQCKPLQPGFDQLFTIYLKPHTDSNSAILDVNNVTYCGIQVKNHLDSIDWTESSKWTSCHVKIEGINNPYLVILFNFMAPIPKTPRLLPSDDNQQTFIQIHSLKDLGCLTPGIASALERLVDLEADLIRMGTQDAKTERWIKLVNPLAYP</sequence>
<keyword evidence="2" id="KW-1185">Reference proteome</keyword>
<name>A0A5B0LL64_PUCGR</name>
<dbReference type="PANTHER" id="PTHR33266:SF1">
    <property type="entry name" value="F-BOX DOMAIN-CONTAINING PROTEIN"/>
    <property type="match status" value="1"/>
</dbReference>
<proteinExistence type="predicted"/>
<dbReference type="PANTHER" id="PTHR33266">
    <property type="entry name" value="CHROMOSOME 15, WHOLE GENOME SHOTGUN SEQUENCE"/>
    <property type="match status" value="1"/>
</dbReference>
<gene>
    <name evidence="1" type="ORF">PGT21_005609</name>
</gene>
<organism evidence="1 2">
    <name type="scientific">Puccinia graminis f. sp. tritici</name>
    <dbReference type="NCBI Taxonomy" id="56615"/>
    <lineage>
        <taxon>Eukaryota</taxon>
        <taxon>Fungi</taxon>
        <taxon>Dikarya</taxon>
        <taxon>Basidiomycota</taxon>
        <taxon>Pucciniomycotina</taxon>
        <taxon>Pucciniomycetes</taxon>
        <taxon>Pucciniales</taxon>
        <taxon>Pucciniaceae</taxon>
        <taxon>Puccinia</taxon>
    </lineage>
</organism>
<evidence type="ECO:0000313" key="2">
    <source>
        <dbReference type="Proteomes" id="UP000324748"/>
    </source>
</evidence>
<comment type="caution">
    <text evidence="1">The sequence shown here is derived from an EMBL/GenBank/DDBJ whole genome shotgun (WGS) entry which is preliminary data.</text>
</comment>
<reference evidence="1 2" key="1">
    <citation type="submission" date="2019-05" db="EMBL/GenBank/DDBJ databases">
        <title>Emergence of the Ug99 lineage of the wheat stem rust pathogen through somatic hybridization.</title>
        <authorList>
            <person name="Li F."/>
            <person name="Upadhyaya N.M."/>
            <person name="Sperschneider J."/>
            <person name="Matny O."/>
            <person name="Nguyen-Phuc H."/>
            <person name="Mago R."/>
            <person name="Raley C."/>
            <person name="Miller M.E."/>
            <person name="Silverstein K.A.T."/>
            <person name="Henningsen E."/>
            <person name="Hirsch C.D."/>
            <person name="Visser B."/>
            <person name="Pretorius Z.A."/>
            <person name="Steffenson B.J."/>
            <person name="Schwessinger B."/>
            <person name="Dodds P.N."/>
            <person name="Figueroa M."/>
        </authorList>
    </citation>
    <scope>NUCLEOTIDE SEQUENCE [LARGE SCALE GENOMIC DNA]</scope>
    <source>
        <strain evidence="1">21-0</strain>
    </source>
</reference>
<accession>A0A5B0LL64</accession>